<keyword evidence="4" id="KW-1185">Reference proteome</keyword>
<feature type="region of interest" description="Disordered" evidence="1">
    <location>
        <begin position="1"/>
        <end position="59"/>
    </location>
</feature>
<protein>
    <recommendedName>
        <fullName evidence="5">MARVEL domain-containing protein</fullName>
    </recommendedName>
</protein>
<accession>A0A9Q0E6D1</accession>
<name>A0A9Q0E6D1_9TELE</name>
<dbReference type="EMBL" id="JANIIK010000048">
    <property type="protein sequence ID" value="KAJ3599898.1"/>
    <property type="molecule type" value="Genomic_DNA"/>
</dbReference>
<feature type="compositionally biased region" description="Basic residues" evidence="1">
    <location>
        <begin position="1"/>
        <end position="10"/>
    </location>
</feature>
<keyword evidence="2" id="KW-1133">Transmembrane helix</keyword>
<dbReference type="OrthoDB" id="9946445at2759"/>
<feature type="region of interest" description="Disordered" evidence="1">
    <location>
        <begin position="261"/>
        <end position="281"/>
    </location>
</feature>
<dbReference type="Proteomes" id="UP001148018">
    <property type="component" value="Unassembled WGS sequence"/>
</dbReference>
<keyword evidence="2" id="KW-0472">Membrane</keyword>
<evidence type="ECO:0000313" key="4">
    <source>
        <dbReference type="Proteomes" id="UP001148018"/>
    </source>
</evidence>
<organism evidence="3 4">
    <name type="scientific">Muraenolepis orangiensis</name>
    <name type="common">Patagonian moray cod</name>
    <dbReference type="NCBI Taxonomy" id="630683"/>
    <lineage>
        <taxon>Eukaryota</taxon>
        <taxon>Metazoa</taxon>
        <taxon>Chordata</taxon>
        <taxon>Craniata</taxon>
        <taxon>Vertebrata</taxon>
        <taxon>Euteleostomi</taxon>
        <taxon>Actinopterygii</taxon>
        <taxon>Neopterygii</taxon>
        <taxon>Teleostei</taxon>
        <taxon>Neoteleostei</taxon>
        <taxon>Acanthomorphata</taxon>
        <taxon>Zeiogadaria</taxon>
        <taxon>Gadariae</taxon>
        <taxon>Gadiformes</taxon>
        <taxon>Muraenolepidoidei</taxon>
        <taxon>Muraenolepididae</taxon>
        <taxon>Muraenolepis</taxon>
    </lineage>
</organism>
<dbReference type="AlphaFoldDB" id="A0A9Q0E6D1"/>
<evidence type="ECO:0008006" key="5">
    <source>
        <dbReference type="Google" id="ProtNLM"/>
    </source>
</evidence>
<comment type="caution">
    <text evidence="3">The sequence shown here is derived from an EMBL/GenBank/DDBJ whole genome shotgun (WGS) entry which is preliminary data.</text>
</comment>
<feature type="compositionally biased region" description="Low complexity" evidence="1">
    <location>
        <begin position="24"/>
        <end position="44"/>
    </location>
</feature>
<evidence type="ECO:0000256" key="2">
    <source>
        <dbReference type="SAM" id="Phobius"/>
    </source>
</evidence>
<sequence>MSRPPRNNHRDHRDRTGIGPGTVGRTELPPTGTPRTTGLPRRTGGFNGAQSDVPGETPEGVQVLPHLLQARYRSDVLGADQRPGPHLRGGCPDGDVRRVGHGRPGGFNINSNFNLQGTELQQVRELDMQFGQMRAPGIYGGLAFSLVFGVGSLVFTISGNRPAHRLPGKTLYATLVFAAVGAAAYVVAVGLYLHFVITVNGTDICQRRERLYARNGYTWMNCDVGGADAAVAMFGLITAILYAAATGLTFQTVRGVRRYRRDRERHRAGREAPLRADTTAV</sequence>
<keyword evidence="2" id="KW-0812">Transmembrane</keyword>
<evidence type="ECO:0000256" key="1">
    <source>
        <dbReference type="SAM" id="MobiDB-lite"/>
    </source>
</evidence>
<reference evidence="3" key="1">
    <citation type="submission" date="2022-07" db="EMBL/GenBank/DDBJ databases">
        <title>Chromosome-level genome of Muraenolepis orangiensis.</title>
        <authorList>
            <person name="Kim J."/>
        </authorList>
    </citation>
    <scope>NUCLEOTIDE SEQUENCE</scope>
    <source>
        <strain evidence="3">KU_S4_2022</strain>
        <tissue evidence="3">Muscle</tissue>
    </source>
</reference>
<feature type="transmembrane region" description="Helical" evidence="2">
    <location>
        <begin position="229"/>
        <end position="253"/>
    </location>
</feature>
<feature type="transmembrane region" description="Helical" evidence="2">
    <location>
        <begin position="138"/>
        <end position="159"/>
    </location>
</feature>
<feature type="transmembrane region" description="Helical" evidence="2">
    <location>
        <begin position="171"/>
        <end position="193"/>
    </location>
</feature>
<evidence type="ECO:0000313" key="3">
    <source>
        <dbReference type="EMBL" id="KAJ3599898.1"/>
    </source>
</evidence>
<gene>
    <name evidence="3" type="ORF">NHX12_033852</name>
</gene>
<proteinExistence type="predicted"/>